<keyword evidence="6 12" id="KW-0418">Kinase</keyword>
<dbReference type="GO" id="GO:0016020">
    <property type="term" value="C:membrane"/>
    <property type="evidence" value="ECO:0007669"/>
    <property type="project" value="InterPro"/>
</dbReference>
<feature type="coiled-coil region" evidence="9">
    <location>
        <begin position="199"/>
        <end position="237"/>
    </location>
</feature>
<evidence type="ECO:0000256" key="10">
    <source>
        <dbReference type="SAM" id="Phobius"/>
    </source>
</evidence>
<evidence type="ECO:0000256" key="6">
    <source>
        <dbReference type="ARBA" id="ARBA00022777"/>
    </source>
</evidence>
<evidence type="ECO:0000256" key="7">
    <source>
        <dbReference type="ARBA" id="ARBA00022840"/>
    </source>
</evidence>
<reference evidence="12 13" key="1">
    <citation type="submission" date="2018-03" db="EMBL/GenBank/DDBJ databases">
        <title>Genomic Encyclopedia of Type Strains, Phase III (KMG-III): the genomes of soil and plant-associated and newly described type strains.</title>
        <authorList>
            <person name="Whitman W."/>
        </authorList>
    </citation>
    <scope>NUCLEOTIDE SEQUENCE [LARGE SCALE GENOMIC DNA]</scope>
    <source>
        <strain evidence="12 13">CGMCC 4.7104</strain>
    </source>
</reference>
<evidence type="ECO:0000256" key="1">
    <source>
        <dbReference type="ARBA" id="ARBA00000085"/>
    </source>
</evidence>
<evidence type="ECO:0000259" key="11">
    <source>
        <dbReference type="Pfam" id="PF07730"/>
    </source>
</evidence>
<keyword evidence="7" id="KW-0067">ATP-binding</keyword>
<keyword evidence="3" id="KW-0597">Phosphoprotein</keyword>
<comment type="catalytic activity">
    <reaction evidence="1">
        <text>ATP + protein L-histidine = ADP + protein N-phospho-L-histidine.</text>
        <dbReference type="EC" id="2.7.13.3"/>
    </reaction>
</comment>
<dbReference type="RefSeq" id="WP_219912059.1">
    <property type="nucleotide sequence ID" value="NZ_PVNG01000013.1"/>
</dbReference>
<evidence type="ECO:0000256" key="9">
    <source>
        <dbReference type="SAM" id="Coils"/>
    </source>
</evidence>
<name>A0A2T0MUJ0_9ACTN</name>
<dbReference type="EC" id="2.7.13.3" evidence="2"/>
<evidence type="ECO:0000256" key="3">
    <source>
        <dbReference type="ARBA" id="ARBA00022553"/>
    </source>
</evidence>
<dbReference type="GO" id="GO:0046983">
    <property type="term" value="F:protein dimerization activity"/>
    <property type="evidence" value="ECO:0007669"/>
    <property type="project" value="InterPro"/>
</dbReference>
<dbReference type="PANTHER" id="PTHR24421">
    <property type="entry name" value="NITRATE/NITRITE SENSOR PROTEIN NARX-RELATED"/>
    <property type="match status" value="1"/>
</dbReference>
<feature type="transmembrane region" description="Helical" evidence="10">
    <location>
        <begin position="114"/>
        <end position="132"/>
    </location>
</feature>
<proteinExistence type="predicted"/>
<gene>
    <name evidence="12" type="ORF">B0I32_113315</name>
</gene>
<feature type="domain" description="Signal transduction histidine kinase subgroup 3 dimerisation and phosphoacceptor" evidence="11">
    <location>
        <begin position="242"/>
        <end position="304"/>
    </location>
</feature>
<dbReference type="SUPFAM" id="SSF55874">
    <property type="entry name" value="ATPase domain of HSP90 chaperone/DNA topoisomerase II/histidine kinase"/>
    <property type="match status" value="1"/>
</dbReference>
<dbReference type="Gene3D" id="1.20.5.1930">
    <property type="match status" value="1"/>
</dbReference>
<evidence type="ECO:0000313" key="13">
    <source>
        <dbReference type="Proteomes" id="UP000238312"/>
    </source>
</evidence>
<dbReference type="Pfam" id="PF07730">
    <property type="entry name" value="HisKA_3"/>
    <property type="match status" value="1"/>
</dbReference>
<accession>A0A2T0MUJ0</accession>
<dbReference type="EMBL" id="PVNG01000013">
    <property type="protein sequence ID" value="PRX62361.1"/>
    <property type="molecule type" value="Genomic_DNA"/>
</dbReference>
<dbReference type="Gene3D" id="3.30.565.10">
    <property type="entry name" value="Histidine kinase-like ATPase, C-terminal domain"/>
    <property type="match status" value="1"/>
</dbReference>
<sequence>MTGDHATSAAHQAETPRERVFGLPVPWTAIPSQGDSPGEVRGYAGRAMSSTAIARSRALLDAALAAAVFAVSLLLLAHDGPLAIRPNSRGLDPFGIVLVGCAAVPFLLRRRFPLLVYTVAAAVSLVLAWFGYPTGLLPGPIAALYLLAANAGWTLRSAAVTAGLLLAYLGASAAGTFPVIGLVHTALPWAAAWFAGERTRLRRQQLAELRQRAVDAEREAEAERRRAVREAERERRLAVAEERARIARDLHDSAGHAISLIAVRAGAARLRQDGDARALEAIEELARQTVSDIDQLVGSLREDDQEPATPPGLASLDTLIAHHRTAGLRVALDVTGPARPLGAAADQAAYRILQQALANSARHGTGDARVELDHTGPDFALTVTNPVHGTPRRANGHGVIGMRERAALVGGTLDATRLEGAYRLHARLPYGGSPS</sequence>
<evidence type="ECO:0000313" key="12">
    <source>
        <dbReference type="EMBL" id="PRX62361.1"/>
    </source>
</evidence>
<dbReference type="InterPro" id="IPR050482">
    <property type="entry name" value="Sensor_HK_TwoCompSys"/>
</dbReference>
<protein>
    <recommendedName>
        <fullName evidence="2">histidine kinase</fullName>
        <ecNumber evidence="2">2.7.13.3</ecNumber>
    </recommendedName>
</protein>
<dbReference type="InterPro" id="IPR036890">
    <property type="entry name" value="HATPase_C_sf"/>
</dbReference>
<keyword evidence="10" id="KW-0812">Transmembrane</keyword>
<evidence type="ECO:0000256" key="8">
    <source>
        <dbReference type="ARBA" id="ARBA00023012"/>
    </source>
</evidence>
<feature type="transmembrane region" description="Helical" evidence="10">
    <location>
        <begin position="58"/>
        <end position="78"/>
    </location>
</feature>
<dbReference type="CDD" id="cd16917">
    <property type="entry name" value="HATPase_UhpB-NarQ-NarX-like"/>
    <property type="match status" value="1"/>
</dbReference>
<evidence type="ECO:0000256" key="2">
    <source>
        <dbReference type="ARBA" id="ARBA00012438"/>
    </source>
</evidence>
<comment type="caution">
    <text evidence="12">The sequence shown here is derived from an EMBL/GenBank/DDBJ whole genome shotgun (WGS) entry which is preliminary data.</text>
</comment>
<dbReference type="Proteomes" id="UP000238312">
    <property type="component" value="Unassembled WGS sequence"/>
</dbReference>
<keyword evidence="4" id="KW-0808">Transferase</keyword>
<feature type="transmembrane region" description="Helical" evidence="10">
    <location>
        <begin position="90"/>
        <end position="108"/>
    </location>
</feature>
<organism evidence="12 13">
    <name type="scientific">Nonomuraea fuscirosea</name>
    <dbReference type="NCBI Taxonomy" id="1291556"/>
    <lineage>
        <taxon>Bacteria</taxon>
        <taxon>Bacillati</taxon>
        <taxon>Actinomycetota</taxon>
        <taxon>Actinomycetes</taxon>
        <taxon>Streptosporangiales</taxon>
        <taxon>Streptosporangiaceae</taxon>
        <taxon>Nonomuraea</taxon>
    </lineage>
</organism>
<dbReference type="GO" id="GO:0000155">
    <property type="term" value="F:phosphorelay sensor kinase activity"/>
    <property type="evidence" value="ECO:0007669"/>
    <property type="project" value="InterPro"/>
</dbReference>
<evidence type="ECO:0000256" key="5">
    <source>
        <dbReference type="ARBA" id="ARBA00022741"/>
    </source>
</evidence>
<keyword evidence="10" id="KW-1133">Transmembrane helix</keyword>
<dbReference type="InterPro" id="IPR011712">
    <property type="entry name" value="Sig_transdc_His_kin_sub3_dim/P"/>
</dbReference>
<dbReference type="PANTHER" id="PTHR24421:SF10">
    <property type="entry name" value="NITRATE_NITRITE SENSOR PROTEIN NARQ"/>
    <property type="match status" value="1"/>
</dbReference>
<dbReference type="AlphaFoldDB" id="A0A2T0MUJ0"/>
<dbReference type="GO" id="GO:0005524">
    <property type="term" value="F:ATP binding"/>
    <property type="evidence" value="ECO:0007669"/>
    <property type="project" value="UniProtKB-KW"/>
</dbReference>
<keyword evidence="13" id="KW-1185">Reference proteome</keyword>
<keyword evidence="8" id="KW-0902">Two-component regulatory system</keyword>
<keyword evidence="9" id="KW-0175">Coiled coil</keyword>
<feature type="transmembrane region" description="Helical" evidence="10">
    <location>
        <begin position="144"/>
        <end position="169"/>
    </location>
</feature>
<keyword evidence="10" id="KW-0472">Membrane</keyword>
<evidence type="ECO:0000256" key="4">
    <source>
        <dbReference type="ARBA" id="ARBA00022679"/>
    </source>
</evidence>
<keyword evidence="5" id="KW-0547">Nucleotide-binding</keyword>